<proteinExistence type="predicted"/>
<reference evidence="1" key="1">
    <citation type="submission" date="2019-08" db="EMBL/GenBank/DDBJ databases">
        <title>Genome sequence of Clostridiales bacterium MT110.</title>
        <authorList>
            <person name="Cao J."/>
        </authorList>
    </citation>
    <scope>NUCLEOTIDE SEQUENCE</scope>
    <source>
        <strain evidence="1">MT110</strain>
    </source>
</reference>
<protein>
    <submittedName>
        <fullName evidence="1">ABC transporter substrate-binding protein</fullName>
    </submittedName>
</protein>
<organism evidence="1 2">
    <name type="scientific">Anoxybacterium hadale</name>
    <dbReference type="NCBI Taxonomy" id="3408580"/>
    <lineage>
        <taxon>Bacteria</taxon>
        <taxon>Bacillati</taxon>
        <taxon>Bacillota</taxon>
        <taxon>Clostridia</taxon>
        <taxon>Peptostreptococcales</taxon>
        <taxon>Anaerovoracaceae</taxon>
        <taxon>Anoxybacterium</taxon>
    </lineage>
</organism>
<evidence type="ECO:0000313" key="1">
    <source>
        <dbReference type="EMBL" id="QOX64360.1"/>
    </source>
</evidence>
<sequence length="396" mass="42474">MKKVAFLMVATLMLSAFMAGCSDNADNETANAEKPLRETIIVGVFEPLTGRNAADGKLEKQGIDLAHKLYPTVTIDGKEMPVELRYVDNKSDKIESVNAAKKLVYDFGAKVVLGSWGSSNSIAAGPVFKDAQVPAIGTSCTNPLVTFGNDYYFRVCFTDAFQGKVMANYAFKEGGYRKIAVIQEESSIYSVSLVKLFTENFKLLTGDENSVLNAGGYNTGDNDFTVQLTAIKDSDAEAIFFPGSLTESALIMKQARQLGITLPFLGCDTWENSEVLRLAGKAAEGAVFSGFYDPAASLTDKAAEFKNAFAAEYGKDELPVGVTALGFDAYLLALEAIEKAGTADGPALRDTLASTQDFEGATGFVTLDENGDAVKPAVIKTIQGGQFVYKSFVEPY</sequence>
<name>A0ACD1AD10_9FIRM</name>
<evidence type="ECO:0000313" key="2">
    <source>
        <dbReference type="Proteomes" id="UP000594014"/>
    </source>
</evidence>
<dbReference type="Proteomes" id="UP000594014">
    <property type="component" value="Chromosome"/>
</dbReference>
<keyword evidence="2" id="KW-1185">Reference proteome</keyword>
<dbReference type="EMBL" id="CP042469">
    <property type="protein sequence ID" value="QOX64360.1"/>
    <property type="molecule type" value="Genomic_DNA"/>
</dbReference>
<gene>
    <name evidence="1" type="ORF">FRZ06_13900</name>
</gene>
<accession>A0ACD1AD10</accession>